<keyword evidence="2" id="KW-0472">Membrane</keyword>
<reference evidence="5 6" key="1">
    <citation type="submission" date="2018-04" db="EMBL/GenBank/DDBJ databases">
        <title>Complete genome uncultured novel isolate.</title>
        <authorList>
            <person name="Merlino G."/>
        </authorList>
    </citation>
    <scope>NUCLEOTIDE SEQUENCE [LARGE SCALE GENOMIC DNA]</scope>
    <source>
        <strain evidence="6">R1DC9</strain>
    </source>
</reference>
<dbReference type="Gene3D" id="3.30.450.20">
    <property type="entry name" value="PAS domain"/>
    <property type="match status" value="1"/>
</dbReference>
<evidence type="ECO:0000259" key="4">
    <source>
        <dbReference type="PROSITE" id="PS50113"/>
    </source>
</evidence>
<feature type="domain" description="PAS" evidence="3">
    <location>
        <begin position="532"/>
        <end position="583"/>
    </location>
</feature>
<dbReference type="InterPro" id="IPR003018">
    <property type="entry name" value="GAF"/>
</dbReference>
<dbReference type="InterPro" id="IPR035965">
    <property type="entry name" value="PAS-like_dom_sf"/>
</dbReference>
<dbReference type="InterPro" id="IPR029016">
    <property type="entry name" value="GAF-like_dom_sf"/>
</dbReference>
<dbReference type="InterPro" id="IPR013655">
    <property type="entry name" value="PAS_fold_3"/>
</dbReference>
<evidence type="ECO:0000256" key="2">
    <source>
        <dbReference type="SAM" id="Phobius"/>
    </source>
</evidence>
<feature type="transmembrane region" description="Helical" evidence="2">
    <location>
        <begin position="164"/>
        <end position="181"/>
    </location>
</feature>
<dbReference type="CDD" id="cd00130">
    <property type="entry name" value="PAS"/>
    <property type="match status" value="1"/>
</dbReference>
<feature type="transmembrane region" description="Helical" evidence="2">
    <location>
        <begin position="101"/>
        <end position="118"/>
    </location>
</feature>
<keyword evidence="2" id="KW-0812">Transmembrane</keyword>
<dbReference type="NCBIfam" id="TIGR00229">
    <property type="entry name" value="sensory_box"/>
    <property type="match status" value="1"/>
</dbReference>
<organism evidence="5 6">
    <name type="scientific">Mangrovivirga cuniculi</name>
    <dbReference type="NCBI Taxonomy" id="2715131"/>
    <lineage>
        <taxon>Bacteria</taxon>
        <taxon>Pseudomonadati</taxon>
        <taxon>Bacteroidota</taxon>
        <taxon>Cytophagia</taxon>
        <taxon>Cytophagales</taxon>
        <taxon>Mangrovivirgaceae</taxon>
        <taxon>Mangrovivirga</taxon>
    </lineage>
</organism>
<keyword evidence="6" id="KW-1185">Reference proteome</keyword>
<dbReference type="PROSITE" id="PS50113">
    <property type="entry name" value="PAC"/>
    <property type="match status" value="1"/>
</dbReference>
<dbReference type="SUPFAM" id="SSF55781">
    <property type="entry name" value="GAF domain-like"/>
    <property type="match status" value="1"/>
</dbReference>
<dbReference type="KEGG" id="fpf:DCC35_08415"/>
<evidence type="ECO:0000313" key="5">
    <source>
        <dbReference type="EMBL" id="QCK14762.1"/>
    </source>
</evidence>
<dbReference type="InterPro" id="IPR001610">
    <property type="entry name" value="PAC"/>
</dbReference>
<keyword evidence="1" id="KW-0175">Coiled coil</keyword>
<feature type="domain" description="PAC" evidence="4">
    <location>
        <begin position="584"/>
        <end position="638"/>
    </location>
</feature>
<feature type="coiled-coil region" evidence="1">
    <location>
        <begin position="400"/>
        <end position="518"/>
    </location>
</feature>
<gene>
    <name evidence="5" type="ORF">DCC35_08415</name>
</gene>
<dbReference type="EMBL" id="CP028923">
    <property type="protein sequence ID" value="QCK14762.1"/>
    <property type="molecule type" value="Genomic_DNA"/>
</dbReference>
<dbReference type="Pfam" id="PF13185">
    <property type="entry name" value="GAF_2"/>
    <property type="match status" value="1"/>
</dbReference>
<dbReference type="SMART" id="SM00091">
    <property type="entry name" value="PAS"/>
    <property type="match status" value="1"/>
</dbReference>
<keyword evidence="2" id="KW-1133">Transmembrane helix</keyword>
<name>A0A4D7JPP1_9BACT</name>
<evidence type="ECO:0000313" key="6">
    <source>
        <dbReference type="Proteomes" id="UP000298616"/>
    </source>
</evidence>
<proteinExistence type="predicted"/>
<dbReference type="SUPFAM" id="SSF55785">
    <property type="entry name" value="PYP-like sensor domain (PAS domain)"/>
    <property type="match status" value="1"/>
</dbReference>
<sequence>MNPFLFGTSEKFSFEDNRRIYLNNFMNLINIIIVGSINLFLAIKHESIIIYPSALILVSAASLFIASQYQHRTAKLFTIFGSFFLYYLWNLNINAGSEEVNYGQLLILVGYAVIPFGLYSFKNKLTLLVSLILLVFTFTIPFTTDLVQVSDDVVALSKDPFLTYSGYFIGTILLFLILFAVSRSQSLTESNNATLRFEIEQHNKELENSQFELKKQLEDAKTVQQKEKNRAWVVEGLGRINNLIRKHDDPKKLAESVISEIVTYLGANQGSIFLLEEDDETSEKYLELQGAYAFDRKKFIDKKISIGEGLVGQAFLEAEPIILKDIPQNYINITSGLGDSTPGFLVIYPLINNEKVEAIIEVASFQELEDYKMDYLADLGESLASSFSLSKINFQTKYLLELSKQQEEEMRSQAEELQQNMEELQATQEEMARKAREVEDQNDQLRLQEEAMRQNMEELQTTQEEMDRKAVEIEEQNNKLKEQEEIMQQHLEELEAQKEEMELYMKKTEELKQDLQIRQNVLDVSTILSESDPFGTITYANDKLVQVSKYSREELIGSPHNIFRHPDMPSKVFKKLWDTIQKGDTFRGIIKNRAKDGSVYWVDAIISPELNNEGKPVKYIGARYVIEDHEYAELAFERQMKNFN</sequence>
<feature type="transmembrane region" description="Helical" evidence="2">
    <location>
        <begin position="49"/>
        <end position="66"/>
    </location>
</feature>
<feature type="transmembrane region" description="Helical" evidence="2">
    <location>
        <begin position="73"/>
        <end position="89"/>
    </location>
</feature>
<feature type="transmembrane region" description="Helical" evidence="2">
    <location>
        <begin position="125"/>
        <end position="144"/>
    </location>
</feature>
<dbReference type="Proteomes" id="UP000298616">
    <property type="component" value="Chromosome"/>
</dbReference>
<dbReference type="Pfam" id="PF08447">
    <property type="entry name" value="PAS_3"/>
    <property type="match status" value="1"/>
</dbReference>
<dbReference type="AlphaFoldDB" id="A0A4D7JPP1"/>
<evidence type="ECO:0000256" key="1">
    <source>
        <dbReference type="SAM" id="Coils"/>
    </source>
</evidence>
<accession>A0A4D7JPP1</accession>
<dbReference type="RefSeq" id="WP_137090349.1">
    <property type="nucleotide sequence ID" value="NZ_CP028923.1"/>
</dbReference>
<protein>
    <recommendedName>
        <fullName evidence="7">PAS domain S-box-containing protein</fullName>
    </recommendedName>
</protein>
<dbReference type="InterPro" id="IPR000014">
    <property type="entry name" value="PAS"/>
</dbReference>
<evidence type="ECO:0000259" key="3">
    <source>
        <dbReference type="PROSITE" id="PS50112"/>
    </source>
</evidence>
<dbReference type="Gene3D" id="3.30.450.40">
    <property type="match status" value="1"/>
</dbReference>
<dbReference type="PROSITE" id="PS50112">
    <property type="entry name" value="PAS"/>
    <property type="match status" value="1"/>
</dbReference>
<dbReference type="InterPro" id="IPR000700">
    <property type="entry name" value="PAS-assoc_C"/>
</dbReference>
<feature type="transmembrane region" description="Helical" evidence="2">
    <location>
        <begin position="21"/>
        <end position="43"/>
    </location>
</feature>
<evidence type="ECO:0008006" key="7">
    <source>
        <dbReference type="Google" id="ProtNLM"/>
    </source>
</evidence>
<dbReference type="SMART" id="SM00086">
    <property type="entry name" value="PAC"/>
    <property type="match status" value="1"/>
</dbReference>
<dbReference type="OrthoDB" id="1120715at2"/>